<accession>A0A645BRI2</accession>
<evidence type="ECO:0000313" key="1">
    <source>
        <dbReference type="EMBL" id="MPM68040.1"/>
    </source>
</evidence>
<proteinExistence type="predicted"/>
<gene>
    <name evidence="1" type="ORF">SDC9_114966</name>
</gene>
<comment type="caution">
    <text evidence="1">The sequence shown here is derived from an EMBL/GenBank/DDBJ whole genome shotgun (WGS) entry which is preliminary data.</text>
</comment>
<reference evidence="1" key="1">
    <citation type="submission" date="2019-08" db="EMBL/GenBank/DDBJ databases">
        <authorList>
            <person name="Kucharzyk K."/>
            <person name="Murdoch R.W."/>
            <person name="Higgins S."/>
            <person name="Loffler F."/>
        </authorList>
    </citation>
    <scope>NUCLEOTIDE SEQUENCE</scope>
</reference>
<name>A0A645BRI2_9ZZZZ</name>
<dbReference type="AlphaFoldDB" id="A0A645BRI2"/>
<protein>
    <submittedName>
        <fullName evidence="1">Uncharacterized protein</fullName>
    </submittedName>
</protein>
<dbReference type="EMBL" id="VSSQ01022030">
    <property type="protein sequence ID" value="MPM68040.1"/>
    <property type="molecule type" value="Genomic_DNA"/>
</dbReference>
<dbReference type="PROSITE" id="PS51257">
    <property type="entry name" value="PROKAR_LIPOPROTEIN"/>
    <property type="match status" value="1"/>
</dbReference>
<sequence>MRIGNEPAGCAFIQSLSSEIVMPSAFSVGACVTRASLITPRSWRPNVRALKLYSAGRPSTVNSPCRDG</sequence>
<organism evidence="1">
    <name type="scientific">bioreactor metagenome</name>
    <dbReference type="NCBI Taxonomy" id="1076179"/>
    <lineage>
        <taxon>unclassified sequences</taxon>
        <taxon>metagenomes</taxon>
        <taxon>ecological metagenomes</taxon>
    </lineage>
</organism>